<keyword evidence="8" id="KW-1185">Reference proteome</keyword>
<protein>
    <submittedName>
        <fullName evidence="7">Uncharacterized protein</fullName>
    </submittedName>
</protein>
<evidence type="ECO:0000256" key="6">
    <source>
        <dbReference type="SAM" id="Phobius"/>
    </source>
</evidence>
<feature type="compositionally biased region" description="Basic and acidic residues" evidence="5">
    <location>
        <begin position="149"/>
        <end position="160"/>
    </location>
</feature>
<dbReference type="PANTHER" id="PTHR15549">
    <property type="entry name" value="PAIRED IMMUNOGLOBULIN-LIKE TYPE 2 RECEPTOR"/>
    <property type="match status" value="1"/>
</dbReference>
<evidence type="ECO:0000256" key="5">
    <source>
        <dbReference type="SAM" id="MobiDB-lite"/>
    </source>
</evidence>
<proteinExistence type="predicted"/>
<dbReference type="Pfam" id="PF03229">
    <property type="entry name" value="Alpha_GJ"/>
    <property type="match status" value="1"/>
</dbReference>
<dbReference type="GO" id="GO:0071944">
    <property type="term" value="C:cell periphery"/>
    <property type="evidence" value="ECO:0007669"/>
    <property type="project" value="UniProtKB-ARBA"/>
</dbReference>
<organism evidence="7 8">
    <name type="scientific">Paramarasmius palmivorus</name>
    <dbReference type="NCBI Taxonomy" id="297713"/>
    <lineage>
        <taxon>Eukaryota</taxon>
        <taxon>Fungi</taxon>
        <taxon>Dikarya</taxon>
        <taxon>Basidiomycota</taxon>
        <taxon>Agaricomycotina</taxon>
        <taxon>Agaricomycetes</taxon>
        <taxon>Agaricomycetidae</taxon>
        <taxon>Agaricales</taxon>
        <taxon>Marasmiineae</taxon>
        <taxon>Marasmiaceae</taxon>
        <taxon>Paramarasmius</taxon>
    </lineage>
</organism>
<sequence>MLPASLQETHKFLFDNVKQNQSDPPITNGSIQLEINGRCDPPDSIKKPIIFRLWKENRDGADSLPLRCEDAPFHPVFSNLSSGWYNVGAAIKDGEWLGDSRAQVTIDASLATASSSSTSSNSSASVSSSSGMETTAPTASSTTSNNHSSRSDTDPKETDKGVNVSQETRNSANPAIIGGAVGGGITLIIVILIVLYLCRRRRRSRRRNSALGFNRTLMVKNSGHREIEVEMESRPYSDYHYPSSSTASVVVSDSELMEKPTERQKEIDERMRHLQDLLSTLESQPRTEADESIGKVRDRIKRFTFLKEGDWAKEMSDEKPVELS</sequence>
<accession>A0AAW0BK14</accession>
<comment type="caution">
    <text evidence="7">The sequence shown here is derived from an EMBL/GenBank/DDBJ whole genome shotgun (WGS) entry which is preliminary data.</text>
</comment>
<feature type="transmembrane region" description="Helical" evidence="6">
    <location>
        <begin position="175"/>
        <end position="198"/>
    </location>
</feature>
<dbReference type="PANTHER" id="PTHR15549:SF26">
    <property type="entry name" value="AXIAL BUDDING PATTERN PROTEIN 2-RELATED"/>
    <property type="match status" value="1"/>
</dbReference>
<keyword evidence="2 6" id="KW-0812">Transmembrane</keyword>
<dbReference type="GO" id="GO:0016020">
    <property type="term" value="C:membrane"/>
    <property type="evidence" value="ECO:0007669"/>
    <property type="project" value="UniProtKB-SubCell"/>
</dbReference>
<evidence type="ECO:0000256" key="1">
    <source>
        <dbReference type="ARBA" id="ARBA00004167"/>
    </source>
</evidence>
<evidence type="ECO:0000256" key="3">
    <source>
        <dbReference type="ARBA" id="ARBA00022989"/>
    </source>
</evidence>
<feature type="compositionally biased region" description="Low complexity" evidence="5">
    <location>
        <begin position="111"/>
        <end position="148"/>
    </location>
</feature>
<reference evidence="7 8" key="1">
    <citation type="submission" date="2024-01" db="EMBL/GenBank/DDBJ databases">
        <title>A draft genome for a cacao thread blight-causing isolate of Paramarasmius palmivorus.</title>
        <authorList>
            <person name="Baruah I.K."/>
            <person name="Bukari Y."/>
            <person name="Amoako-Attah I."/>
            <person name="Meinhardt L.W."/>
            <person name="Bailey B.A."/>
            <person name="Cohen S.P."/>
        </authorList>
    </citation>
    <scope>NUCLEOTIDE SEQUENCE [LARGE SCALE GENOMIC DNA]</scope>
    <source>
        <strain evidence="7 8">GH-12</strain>
    </source>
</reference>
<dbReference type="AlphaFoldDB" id="A0AAW0BK14"/>
<dbReference type="EMBL" id="JAYKXP010000104">
    <property type="protein sequence ID" value="KAK7026460.1"/>
    <property type="molecule type" value="Genomic_DNA"/>
</dbReference>
<gene>
    <name evidence="7" type="ORF">VNI00_015619</name>
</gene>
<dbReference type="Proteomes" id="UP001383192">
    <property type="component" value="Unassembled WGS sequence"/>
</dbReference>
<feature type="region of interest" description="Disordered" evidence="5">
    <location>
        <begin position="111"/>
        <end position="167"/>
    </location>
</feature>
<name>A0AAW0BK14_9AGAR</name>
<keyword evidence="4 6" id="KW-0472">Membrane</keyword>
<evidence type="ECO:0000313" key="7">
    <source>
        <dbReference type="EMBL" id="KAK7026460.1"/>
    </source>
</evidence>
<keyword evidence="3 6" id="KW-1133">Transmembrane helix</keyword>
<evidence type="ECO:0000256" key="2">
    <source>
        <dbReference type="ARBA" id="ARBA00022692"/>
    </source>
</evidence>
<evidence type="ECO:0000256" key="4">
    <source>
        <dbReference type="ARBA" id="ARBA00023136"/>
    </source>
</evidence>
<dbReference type="InterPro" id="IPR004913">
    <property type="entry name" value="Herpes_gJ"/>
</dbReference>
<evidence type="ECO:0000313" key="8">
    <source>
        <dbReference type="Proteomes" id="UP001383192"/>
    </source>
</evidence>
<dbReference type="InterPro" id="IPR051694">
    <property type="entry name" value="Immunoregulatory_rcpt-like"/>
</dbReference>
<comment type="subcellular location">
    <subcellularLocation>
        <location evidence="1">Membrane</location>
        <topology evidence="1">Single-pass membrane protein</topology>
    </subcellularLocation>
</comment>